<sequence length="239" mass="26491">LRAARAAAGLPILQKDFTVDRYQLYEAAAADADAVLLLVAGWNHFATSMAGRFFHFYMLRHLGLSWTWIVIVDMVGSLLAVAAAPRFGAWADRAGARRVLRVVFLFKGVFPALWILVAPRWWPVLFVLMLIRTFNSAGQVCWMRLTMNLSPERNKAAYLAMHQTTAFLASAAGGVFGGTVAMLLREANFAPVWMGLQIVPLHVVFFISAVLRLSAIPMLRYIREPRHTFSATATTSHGG</sequence>
<evidence type="ECO:0000313" key="2">
    <source>
        <dbReference type="EMBL" id="KKL09468.1"/>
    </source>
</evidence>
<dbReference type="Gene3D" id="3.20.20.70">
    <property type="entry name" value="Aldolase class I"/>
    <property type="match status" value="1"/>
</dbReference>
<dbReference type="SUPFAM" id="SSF51366">
    <property type="entry name" value="Ribulose-phoshate binding barrel"/>
    <property type="match status" value="1"/>
</dbReference>
<evidence type="ECO:0000256" key="1">
    <source>
        <dbReference type="SAM" id="Phobius"/>
    </source>
</evidence>
<feature type="transmembrane region" description="Helical" evidence="1">
    <location>
        <begin position="66"/>
        <end position="87"/>
    </location>
</feature>
<dbReference type="UniPathway" id="UPA00035">
    <property type="reaction ID" value="UER00043"/>
</dbReference>
<protein>
    <submittedName>
        <fullName evidence="2">Uncharacterized protein</fullName>
    </submittedName>
</protein>
<reference evidence="2" key="1">
    <citation type="journal article" date="2015" name="Nature">
        <title>Complex archaea that bridge the gap between prokaryotes and eukaryotes.</title>
        <authorList>
            <person name="Spang A."/>
            <person name="Saw J.H."/>
            <person name="Jorgensen S.L."/>
            <person name="Zaremba-Niedzwiedzka K."/>
            <person name="Martijn J."/>
            <person name="Lind A.E."/>
            <person name="van Eijk R."/>
            <person name="Schleper C."/>
            <person name="Guy L."/>
            <person name="Ettema T.J."/>
        </authorList>
    </citation>
    <scope>NUCLEOTIDE SEQUENCE</scope>
</reference>
<comment type="caution">
    <text evidence="2">The sequence shown here is derived from an EMBL/GenBank/DDBJ whole genome shotgun (WGS) entry which is preliminary data.</text>
</comment>
<gene>
    <name evidence="2" type="ORF">LCGC14_2565570</name>
</gene>
<dbReference type="SUPFAM" id="SSF103473">
    <property type="entry name" value="MFS general substrate transporter"/>
    <property type="match status" value="1"/>
</dbReference>
<organism evidence="2">
    <name type="scientific">marine sediment metagenome</name>
    <dbReference type="NCBI Taxonomy" id="412755"/>
    <lineage>
        <taxon>unclassified sequences</taxon>
        <taxon>metagenomes</taxon>
        <taxon>ecological metagenomes</taxon>
    </lineage>
</organism>
<feature type="transmembrane region" description="Helical" evidence="1">
    <location>
        <begin position="166"/>
        <end position="184"/>
    </location>
</feature>
<dbReference type="AlphaFoldDB" id="A0A0F9DBN8"/>
<dbReference type="InterPro" id="IPR011060">
    <property type="entry name" value="RibuloseP-bd_barrel"/>
</dbReference>
<dbReference type="InterPro" id="IPR011701">
    <property type="entry name" value="MFS"/>
</dbReference>
<dbReference type="PANTHER" id="PTHR23526">
    <property type="entry name" value="INTEGRAL MEMBRANE TRANSPORT PROTEIN-RELATED"/>
    <property type="match status" value="1"/>
</dbReference>
<dbReference type="InterPro" id="IPR036259">
    <property type="entry name" value="MFS_trans_sf"/>
</dbReference>
<dbReference type="Pfam" id="PF07690">
    <property type="entry name" value="MFS_1"/>
    <property type="match status" value="1"/>
</dbReference>
<accession>A0A0F9DBN8</accession>
<feature type="non-terminal residue" evidence="2">
    <location>
        <position position="1"/>
    </location>
</feature>
<dbReference type="PANTHER" id="PTHR23526:SF2">
    <property type="entry name" value="MAJOR FACILITATOR SUPERFAMILY (MFS) PROFILE DOMAIN-CONTAINING PROTEIN"/>
    <property type="match status" value="1"/>
</dbReference>
<dbReference type="InterPro" id="IPR052528">
    <property type="entry name" value="Sugar_transport-like"/>
</dbReference>
<dbReference type="GO" id="GO:0004425">
    <property type="term" value="F:indole-3-glycerol-phosphate synthase activity"/>
    <property type="evidence" value="ECO:0007669"/>
    <property type="project" value="UniProtKB-EC"/>
</dbReference>
<keyword evidence="1" id="KW-0812">Transmembrane</keyword>
<keyword evidence="1" id="KW-0472">Membrane</keyword>
<dbReference type="GO" id="GO:0000162">
    <property type="term" value="P:L-tryptophan biosynthetic process"/>
    <property type="evidence" value="ECO:0007669"/>
    <property type="project" value="UniProtKB-UniPathway"/>
</dbReference>
<name>A0A0F9DBN8_9ZZZZ</name>
<dbReference type="InterPro" id="IPR013785">
    <property type="entry name" value="Aldolase_TIM"/>
</dbReference>
<proteinExistence type="predicted"/>
<feature type="transmembrane region" description="Helical" evidence="1">
    <location>
        <begin position="99"/>
        <end position="118"/>
    </location>
</feature>
<feature type="transmembrane region" description="Helical" evidence="1">
    <location>
        <begin position="124"/>
        <end position="145"/>
    </location>
</feature>
<keyword evidence="1" id="KW-1133">Transmembrane helix</keyword>
<feature type="transmembrane region" description="Helical" evidence="1">
    <location>
        <begin position="190"/>
        <end position="213"/>
    </location>
</feature>
<dbReference type="GO" id="GO:0022857">
    <property type="term" value="F:transmembrane transporter activity"/>
    <property type="evidence" value="ECO:0007669"/>
    <property type="project" value="InterPro"/>
</dbReference>
<dbReference type="EMBL" id="LAZR01042470">
    <property type="protein sequence ID" value="KKL09468.1"/>
    <property type="molecule type" value="Genomic_DNA"/>
</dbReference>